<gene>
    <name evidence="1" type="ORF">FC96_GL001858</name>
</gene>
<organism evidence="1 2">
    <name type="scientific">Secundilactobacillus kimchicus JCM 15530</name>
    <dbReference type="NCBI Taxonomy" id="1302272"/>
    <lineage>
        <taxon>Bacteria</taxon>
        <taxon>Bacillati</taxon>
        <taxon>Bacillota</taxon>
        <taxon>Bacilli</taxon>
        <taxon>Lactobacillales</taxon>
        <taxon>Lactobacillaceae</taxon>
        <taxon>Secundilactobacillus</taxon>
    </lineage>
</organism>
<dbReference type="Proteomes" id="UP000050911">
    <property type="component" value="Unassembled WGS sequence"/>
</dbReference>
<dbReference type="PATRIC" id="fig|1302272.5.peg.1882"/>
<reference evidence="1 2" key="1">
    <citation type="journal article" date="2015" name="Genome Announc.">
        <title>Expanding the biotechnology potential of lactobacilli through comparative genomics of 213 strains and associated genera.</title>
        <authorList>
            <person name="Sun Z."/>
            <person name="Harris H.M."/>
            <person name="McCann A."/>
            <person name="Guo C."/>
            <person name="Argimon S."/>
            <person name="Zhang W."/>
            <person name="Yang X."/>
            <person name="Jeffery I.B."/>
            <person name="Cooney J.C."/>
            <person name="Kagawa T.F."/>
            <person name="Liu W."/>
            <person name="Song Y."/>
            <person name="Salvetti E."/>
            <person name="Wrobel A."/>
            <person name="Rasinkangas P."/>
            <person name="Parkhill J."/>
            <person name="Rea M.C."/>
            <person name="O'Sullivan O."/>
            <person name="Ritari J."/>
            <person name="Douillard F.P."/>
            <person name="Paul Ross R."/>
            <person name="Yang R."/>
            <person name="Briner A.E."/>
            <person name="Felis G.E."/>
            <person name="de Vos W.M."/>
            <person name="Barrangou R."/>
            <person name="Klaenhammer T.R."/>
            <person name="Caufield P.W."/>
            <person name="Cui Y."/>
            <person name="Zhang H."/>
            <person name="O'Toole P.W."/>
        </authorList>
    </citation>
    <scope>NUCLEOTIDE SEQUENCE [LARGE SCALE GENOMIC DNA]</scope>
    <source>
        <strain evidence="1 2">JCM 15530</strain>
    </source>
</reference>
<protein>
    <submittedName>
        <fullName evidence="1">Uncharacterized protein</fullName>
    </submittedName>
</protein>
<dbReference type="OrthoDB" id="2303093at2"/>
<name>A0A0R1HMR2_9LACO</name>
<dbReference type="EMBL" id="AZCX01000004">
    <property type="protein sequence ID" value="KRK48126.1"/>
    <property type="molecule type" value="Genomic_DNA"/>
</dbReference>
<keyword evidence="2" id="KW-1185">Reference proteome</keyword>
<accession>A0A0R1HMR2</accession>
<evidence type="ECO:0000313" key="1">
    <source>
        <dbReference type="EMBL" id="KRK48126.1"/>
    </source>
</evidence>
<comment type="caution">
    <text evidence="1">The sequence shown here is derived from an EMBL/GenBank/DDBJ whole genome shotgun (WGS) entry which is preliminary data.</text>
</comment>
<evidence type="ECO:0000313" key="2">
    <source>
        <dbReference type="Proteomes" id="UP000050911"/>
    </source>
</evidence>
<sequence>MMTPAKPIDNFQPHIDYNQTRPMTLKDLNQLDPAMRGFVQTHAFGVDPKTNHFLF</sequence>
<dbReference type="RefSeq" id="WP_156403177.1">
    <property type="nucleotide sequence ID" value="NZ_AZCX01000004.1"/>
</dbReference>
<proteinExistence type="predicted"/>
<dbReference type="AlphaFoldDB" id="A0A0R1HMR2"/>